<accession>A0AAD6YH82</accession>
<dbReference type="Proteomes" id="UP001219525">
    <property type="component" value="Unassembled WGS sequence"/>
</dbReference>
<evidence type="ECO:0000313" key="3">
    <source>
        <dbReference type="Proteomes" id="UP001219525"/>
    </source>
</evidence>
<proteinExistence type="predicted"/>
<evidence type="ECO:0000313" key="2">
    <source>
        <dbReference type="EMBL" id="KAJ7217147.1"/>
    </source>
</evidence>
<sequence>MEANIDTGATTPGKSTVCGDKSGQLYHECRKGGVATQTNCEPGHRSNSGPTESGQVCKKVDGEKVAESGQVCKKVDGEKVAGTESTPAATTPEVTMPGLPNPQADSPSQLADGGPVPIPIDWSFLDYPTVGFVSPLSLTCDDEDDGWDAFLHDRDERKRLQYDDSNEMLIFAKF</sequence>
<reference evidence="2" key="1">
    <citation type="submission" date="2023-03" db="EMBL/GenBank/DDBJ databases">
        <title>Massive genome expansion in bonnet fungi (Mycena s.s.) driven by repeated elements and novel gene families across ecological guilds.</title>
        <authorList>
            <consortium name="Lawrence Berkeley National Laboratory"/>
            <person name="Harder C.B."/>
            <person name="Miyauchi S."/>
            <person name="Viragh M."/>
            <person name="Kuo A."/>
            <person name="Thoen E."/>
            <person name="Andreopoulos B."/>
            <person name="Lu D."/>
            <person name="Skrede I."/>
            <person name="Drula E."/>
            <person name="Henrissat B."/>
            <person name="Morin E."/>
            <person name="Kohler A."/>
            <person name="Barry K."/>
            <person name="LaButti K."/>
            <person name="Morin E."/>
            <person name="Salamov A."/>
            <person name="Lipzen A."/>
            <person name="Mereny Z."/>
            <person name="Hegedus B."/>
            <person name="Baldrian P."/>
            <person name="Stursova M."/>
            <person name="Weitz H."/>
            <person name="Taylor A."/>
            <person name="Grigoriev I.V."/>
            <person name="Nagy L.G."/>
            <person name="Martin F."/>
            <person name="Kauserud H."/>
        </authorList>
    </citation>
    <scope>NUCLEOTIDE SEQUENCE</scope>
    <source>
        <strain evidence="2">9144</strain>
    </source>
</reference>
<gene>
    <name evidence="2" type="ORF">GGX14DRAFT_561668</name>
</gene>
<feature type="region of interest" description="Disordered" evidence="1">
    <location>
        <begin position="35"/>
        <end position="57"/>
    </location>
</feature>
<feature type="region of interest" description="Disordered" evidence="1">
    <location>
        <begin position="75"/>
        <end position="113"/>
    </location>
</feature>
<dbReference type="AlphaFoldDB" id="A0AAD6YH82"/>
<evidence type="ECO:0000256" key="1">
    <source>
        <dbReference type="SAM" id="MobiDB-lite"/>
    </source>
</evidence>
<protein>
    <submittedName>
        <fullName evidence="2">Uncharacterized protein</fullName>
    </submittedName>
</protein>
<name>A0AAD6YH82_9AGAR</name>
<dbReference type="EMBL" id="JARJCW010000014">
    <property type="protein sequence ID" value="KAJ7217147.1"/>
    <property type="molecule type" value="Genomic_DNA"/>
</dbReference>
<comment type="caution">
    <text evidence="2">The sequence shown here is derived from an EMBL/GenBank/DDBJ whole genome shotgun (WGS) entry which is preliminary data.</text>
</comment>
<feature type="compositionally biased region" description="Polar residues" evidence="1">
    <location>
        <begin position="35"/>
        <end position="54"/>
    </location>
</feature>
<keyword evidence="3" id="KW-1185">Reference proteome</keyword>
<feature type="compositionally biased region" description="Polar residues" evidence="1">
    <location>
        <begin position="83"/>
        <end position="93"/>
    </location>
</feature>
<organism evidence="2 3">
    <name type="scientific">Mycena pura</name>
    <dbReference type="NCBI Taxonomy" id="153505"/>
    <lineage>
        <taxon>Eukaryota</taxon>
        <taxon>Fungi</taxon>
        <taxon>Dikarya</taxon>
        <taxon>Basidiomycota</taxon>
        <taxon>Agaricomycotina</taxon>
        <taxon>Agaricomycetes</taxon>
        <taxon>Agaricomycetidae</taxon>
        <taxon>Agaricales</taxon>
        <taxon>Marasmiineae</taxon>
        <taxon>Mycenaceae</taxon>
        <taxon>Mycena</taxon>
    </lineage>
</organism>